<evidence type="ECO:0000313" key="1">
    <source>
        <dbReference type="EnsemblMetazoa" id="MESCA005656-PA"/>
    </source>
</evidence>
<reference evidence="1" key="2">
    <citation type="submission" date="2015-06" db="UniProtKB">
        <authorList>
            <consortium name="EnsemblMetazoa"/>
        </authorList>
    </citation>
    <scope>IDENTIFICATION</scope>
</reference>
<dbReference type="HOGENOM" id="CLU_1973018_0_0_1"/>
<keyword evidence="2" id="KW-1185">Reference proteome</keyword>
<protein>
    <submittedName>
        <fullName evidence="1">Uncharacterized protein</fullName>
    </submittedName>
</protein>
<dbReference type="STRING" id="36166.T1GPW1"/>
<dbReference type="EnsemblMetazoa" id="MESCA005656-RA">
    <property type="protein sequence ID" value="MESCA005656-PA"/>
    <property type="gene ID" value="MESCA005656"/>
</dbReference>
<accession>T1GPW1</accession>
<evidence type="ECO:0000313" key="2">
    <source>
        <dbReference type="Proteomes" id="UP000015102"/>
    </source>
</evidence>
<reference evidence="2" key="1">
    <citation type="submission" date="2013-02" db="EMBL/GenBank/DDBJ databases">
        <authorList>
            <person name="Hughes D."/>
        </authorList>
    </citation>
    <scope>NUCLEOTIDE SEQUENCE</scope>
    <source>
        <strain>Durham</strain>
        <strain evidence="2">NC isolate 2 -- Noor lab</strain>
    </source>
</reference>
<sequence length="127" mass="14208">MDGSILPCFVLFCSPRVNRYSPKTPPTYNTFPVRGITISSGSYFCNQFMCNAEIDGLSQLSSGTYKCEVSEDAPEFKLIDQTANMTVGATCCFGGKSYAKRFVALNWREYKGHRGDSLRIGHRQTEH</sequence>
<dbReference type="Proteomes" id="UP000015102">
    <property type="component" value="Unassembled WGS sequence"/>
</dbReference>
<dbReference type="AlphaFoldDB" id="T1GPW1"/>
<name>T1GPW1_MEGSC</name>
<dbReference type="EMBL" id="CAQQ02128603">
    <property type="status" value="NOT_ANNOTATED_CDS"/>
    <property type="molecule type" value="Genomic_DNA"/>
</dbReference>
<organism evidence="1 2">
    <name type="scientific">Megaselia scalaris</name>
    <name type="common">Humpbacked fly</name>
    <name type="synonym">Phora scalaris</name>
    <dbReference type="NCBI Taxonomy" id="36166"/>
    <lineage>
        <taxon>Eukaryota</taxon>
        <taxon>Metazoa</taxon>
        <taxon>Ecdysozoa</taxon>
        <taxon>Arthropoda</taxon>
        <taxon>Hexapoda</taxon>
        <taxon>Insecta</taxon>
        <taxon>Pterygota</taxon>
        <taxon>Neoptera</taxon>
        <taxon>Endopterygota</taxon>
        <taxon>Diptera</taxon>
        <taxon>Brachycera</taxon>
        <taxon>Muscomorpha</taxon>
        <taxon>Platypezoidea</taxon>
        <taxon>Phoridae</taxon>
        <taxon>Megaseliini</taxon>
        <taxon>Megaselia</taxon>
    </lineage>
</organism>
<proteinExistence type="predicted"/>
<dbReference type="EMBL" id="CAQQ02128604">
    <property type="status" value="NOT_ANNOTATED_CDS"/>
    <property type="molecule type" value="Genomic_DNA"/>
</dbReference>